<dbReference type="Pfam" id="PF00106">
    <property type="entry name" value="adh_short"/>
    <property type="match status" value="1"/>
</dbReference>
<keyword evidence="2" id="KW-0560">Oxidoreductase</keyword>
<organism evidence="5 6">
    <name type="scientific">Egibacter rhizosphaerae</name>
    <dbReference type="NCBI Taxonomy" id="1670831"/>
    <lineage>
        <taxon>Bacteria</taxon>
        <taxon>Bacillati</taxon>
        <taxon>Actinomycetota</taxon>
        <taxon>Nitriliruptoria</taxon>
        <taxon>Egibacterales</taxon>
        <taxon>Egibacteraceae</taxon>
        <taxon>Egibacter</taxon>
    </lineage>
</organism>
<sequence length="389" mass="41145">MPVVRCWKPVRAGVGCGRRTASNPRVKRLAAGTWRRPTECQPKALAPGGRMIRSTVVAVLLAGSALAVGLRIRRRRTPADVMGCVALVTGASRGLGREVARELTDRGVHVVICARNGDQVLDAERELQESGGGEVRGEVCDVTDPRAVAELIDRVVRWRGRLDIVVANAGTLMVGPLSAQDTEEVQQASDVMLWGVWHAITAALPHLRESEIPRVTVVTSIGGKVPAPHLLAYSVAKHAAVGLSEGLRVELADEGIPVTTVVPGLMRTGSHLHARMRGRPGAEFRWFGLAAVVPGLSMRAERAARRVVEATIRGDAELILGAPAHVAVRAHGLAPGLGTRAAALVHRVLPRGADAPEHEGVRGVATEPGRGIVGAAGRPSARRHGQHTD</sequence>
<dbReference type="InterPro" id="IPR020904">
    <property type="entry name" value="Sc_DH/Rdtase_CS"/>
</dbReference>
<comment type="similarity">
    <text evidence="1">Belongs to the short-chain dehydrogenases/reductases (SDR) family.</text>
</comment>
<evidence type="ECO:0000256" key="3">
    <source>
        <dbReference type="SAM" id="MobiDB-lite"/>
    </source>
</evidence>
<dbReference type="AlphaFoldDB" id="A0A411YB08"/>
<feature type="region of interest" description="Disordered" evidence="3">
    <location>
        <begin position="354"/>
        <end position="389"/>
    </location>
</feature>
<dbReference type="PANTHER" id="PTHR44196">
    <property type="entry name" value="DEHYDROGENASE/REDUCTASE SDR FAMILY MEMBER 7B"/>
    <property type="match status" value="1"/>
</dbReference>
<dbReference type="PANTHER" id="PTHR44196:SF1">
    <property type="entry name" value="DEHYDROGENASE_REDUCTASE SDR FAMILY MEMBER 7B"/>
    <property type="match status" value="1"/>
</dbReference>
<evidence type="ECO:0000313" key="6">
    <source>
        <dbReference type="Proteomes" id="UP000291469"/>
    </source>
</evidence>
<dbReference type="OrthoDB" id="151996at2"/>
<dbReference type="GO" id="GO:0016491">
    <property type="term" value="F:oxidoreductase activity"/>
    <property type="evidence" value="ECO:0007669"/>
    <property type="project" value="UniProtKB-KW"/>
</dbReference>
<reference evidence="5 6" key="1">
    <citation type="submission" date="2019-01" db="EMBL/GenBank/DDBJ databases">
        <title>Egibacter rhizosphaerae EGI 80759T.</title>
        <authorList>
            <person name="Chen D.-D."/>
            <person name="Tian Y."/>
            <person name="Jiao J.-Y."/>
            <person name="Zhang X.-T."/>
            <person name="Zhang Y.-G."/>
            <person name="Zhang Y."/>
            <person name="Xiao M."/>
            <person name="Shu W.-S."/>
            <person name="Li W.-J."/>
        </authorList>
    </citation>
    <scope>NUCLEOTIDE SEQUENCE [LARGE SCALE GENOMIC DNA]</scope>
    <source>
        <strain evidence="5 6">EGI 80759</strain>
    </source>
</reference>
<evidence type="ECO:0000256" key="1">
    <source>
        <dbReference type="ARBA" id="ARBA00006484"/>
    </source>
</evidence>
<proteinExistence type="inferred from homology"/>
<dbReference type="EMBL" id="CP036402">
    <property type="protein sequence ID" value="QBI18376.1"/>
    <property type="molecule type" value="Genomic_DNA"/>
</dbReference>
<name>A0A411YB08_9ACTN</name>
<dbReference type="PRINTS" id="PR00081">
    <property type="entry name" value="GDHRDH"/>
</dbReference>
<accession>A0A411YB08</accession>
<dbReference type="Gene3D" id="3.40.50.720">
    <property type="entry name" value="NAD(P)-binding Rossmann-like Domain"/>
    <property type="match status" value="1"/>
</dbReference>
<protein>
    <submittedName>
        <fullName evidence="5">SDR family NAD(P)-dependent oxidoreductase</fullName>
    </submittedName>
</protein>
<dbReference type="KEGG" id="erz:ER308_01500"/>
<dbReference type="Proteomes" id="UP000291469">
    <property type="component" value="Chromosome"/>
</dbReference>
<keyword evidence="6" id="KW-1185">Reference proteome</keyword>
<dbReference type="InterPro" id="IPR002347">
    <property type="entry name" value="SDR_fam"/>
</dbReference>
<dbReference type="SMART" id="SM00822">
    <property type="entry name" value="PKS_KR"/>
    <property type="match status" value="1"/>
</dbReference>
<gene>
    <name evidence="5" type="ORF">ER308_01500</name>
</gene>
<dbReference type="PROSITE" id="PS00061">
    <property type="entry name" value="ADH_SHORT"/>
    <property type="match status" value="1"/>
</dbReference>
<feature type="domain" description="Ketoreductase" evidence="4">
    <location>
        <begin position="84"/>
        <end position="269"/>
    </location>
</feature>
<dbReference type="InterPro" id="IPR036291">
    <property type="entry name" value="NAD(P)-bd_dom_sf"/>
</dbReference>
<feature type="compositionally biased region" description="Basic residues" evidence="3">
    <location>
        <begin position="380"/>
        <end position="389"/>
    </location>
</feature>
<dbReference type="GO" id="GO:0016020">
    <property type="term" value="C:membrane"/>
    <property type="evidence" value="ECO:0007669"/>
    <property type="project" value="TreeGrafter"/>
</dbReference>
<dbReference type="SUPFAM" id="SSF51735">
    <property type="entry name" value="NAD(P)-binding Rossmann-fold domains"/>
    <property type="match status" value="1"/>
</dbReference>
<dbReference type="InterPro" id="IPR057326">
    <property type="entry name" value="KR_dom"/>
</dbReference>
<evidence type="ECO:0000259" key="4">
    <source>
        <dbReference type="SMART" id="SM00822"/>
    </source>
</evidence>
<evidence type="ECO:0000256" key="2">
    <source>
        <dbReference type="ARBA" id="ARBA00023002"/>
    </source>
</evidence>
<evidence type="ECO:0000313" key="5">
    <source>
        <dbReference type="EMBL" id="QBI18376.1"/>
    </source>
</evidence>